<dbReference type="AlphaFoldDB" id="A0A8R1ENG6"/>
<name>A0A8R1ENG6_CAEJA</name>
<keyword evidence="1" id="KW-0732">Signal</keyword>
<organism evidence="2 3">
    <name type="scientific">Caenorhabditis japonica</name>
    <dbReference type="NCBI Taxonomy" id="281687"/>
    <lineage>
        <taxon>Eukaryota</taxon>
        <taxon>Metazoa</taxon>
        <taxon>Ecdysozoa</taxon>
        <taxon>Nematoda</taxon>
        <taxon>Chromadorea</taxon>
        <taxon>Rhabditida</taxon>
        <taxon>Rhabditina</taxon>
        <taxon>Rhabditomorpha</taxon>
        <taxon>Rhabditoidea</taxon>
        <taxon>Rhabditidae</taxon>
        <taxon>Peloderinae</taxon>
        <taxon>Caenorhabditis</taxon>
    </lineage>
</organism>
<evidence type="ECO:0000256" key="1">
    <source>
        <dbReference type="SAM" id="SignalP"/>
    </source>
</evidence>
<reference evidence="3" key="1">
    <citation type="submission" date="2010-08" db="EMBL/GenBank/DDBJ databases">
        <authorList>
            <consortium name="Caenorhabditis japonica Sequencing Consortium"/>
            <person name="Wilson R.K."/>
        </authorList>
    </citation>
    <scope>NUCLEOTIDE SEQUENCE [LARGE SCALE GENOMIC DNA]</scope>
    <source>
        <strain evidence="3">DF5081</strain>
    </source>
</reference>
<dbReference type="Proteomes" id="UP000005237">
    <property type="component" value="Unassembled WGS sequence"/>
</dbReference>
<proteinExistence type="predicted"/>
<keyword evidence="3" id="KW-1185">Reference proteome</keyword>
<protein>
    <submittedName>
        <fullName evidence="2">Uncharacterized protein</fullName>
    </submittedName>
</protein>
<evidence type="ECO:0000313" key="3">
    <source>
        <dbReference type="Proteomes" id="UP000005237"/>
    </source>
</evidence>
<reference evidence="2" key="2">
    <citation type="submission" date="2022-06" db="UniProtKB">
        <authorList>
            <consortium name="EnsemblMetazoa"/>
        </authorList>
    </citation>
    <scope>IDENTIFICATION</scope>
    <source>
        <strain evidence="2">DF5081</strain>
    </source>
</reference>
<dbReference type="EnsemblMetazoa" id="CJA38467.1">
    <property type="protein sequence ID" value="CJA38467.1"/>
    <property type="gene ID" value="WBGene00214314"/>
</dbReference>
<sequence length="67" mass="7837">MSLRGGRLWTILSLLLIVLITFTGAECEEKEEEYPERYPIAYFEWENFMQTPPLFCASSLSMVYHGQ</sequence>
<accession>A0A8R1ENG6</accession>
<feature type="signal peptide" evidence="1">
    <location>
        <begin position="1"/>
        <end position="27"/>
    </location>
</feature>
<feature type="chain" id="PRO_5035874160" evidence="1">
    <location>
        <begin position="28"/>
        <end position="67"/>
    </location>
</feature>
<evidence type="ECO:0000313" key="2">
    <source>
        <dbReference type="EnsemblMetazoa" id="CJA38467.1"/>
    </source>
</evidence>